<evidence type="ECO:0000313" key="3">
    <source>
        <dbReference type="Proteomes" id="UP000015106"/>
    </source>
</evidence>
<feature type="compositionally biased region" description="Basic and acidic residues" evidence="1">
    <location>
        <begin position="139"/>
        <end position="149"/>
    </location>
</feature>
<dbReference type="AlphaFoldDB" id="A0A8R7Q0W1"/>
<protein>
    <submittedName>
        <fullName evidence="2">Uncharacterized protein</fullName>
    </submittedName>
</protein>
<reference evidence="2" key="2">
    <citation type="submission" date="2018-03" db="EMBL/GenBank/DDBJ databases">
        <title>The Triticum urartu genome reveals the dynamic nature of wheat genome evolution.</title>
        <authorList>
            <person name="Ling H."/>
            <person name="Ma B."/>
            <person name="Shi X."/>
            <person name="Liu H."/>
            <person name="Dong L."/>
            <person name="Sun H."/>
            <person name="Cao Y."/>
            <person name="Gao Q."/>
            <person name="Zheng S."/>
            <person name="Li Y."/>
            <person name="Yu Y."/>
            <person name="Du H."/>
            <person name="Qi M."/>
            <person name="Li Y."/>
            <person name="Yu H."/>
            <person name="Cui Y."/>
            <person name="Wang N."/>
            <person name="Chen C."/>
            <person name="Wu H."/>
            <person name="Zhao Y."/>
            <person name="Zhang J."/>
            <person name="Li Y."/>
            <person name="Zhou W."/>
            <person name="Zhang B."/>
            <person name="Hu W."/>
            <person name="Eijk M."/>
            <person name="Tang J."/>
            <person name="Witsenboer H."/>
            <person name="Zhao S."/>
            <person name="Li Z."/>
            <person name="Zhang A."/>
            <person name="Wang D."/>
            <person name="Liang C."/>
        </authorList>
    </citation>
    <scope>NUCLEOTIDE SEQUENCE [LARGE SCALE GENOMIC DNA]</scope>
    <source>
        <strain evidence="2">cv. G1812</strain>
    </source>
</reference>
<sequence length="158" mass="16272">RVRSDGEEALDGGPEGARHGGPGGLRRVHVVPVEVAAGVVAERVLPRALLVLLAAVAVGPEALAARPQRALEQLVVTVIIVVVEEEGGEGGVEVEEEEGAVVGVEGAEDRSERGVVLGGPGVGQRVAAGVVERAGEYRRAPHGVQVDHHHPPHPRLVA</sequence>
<dbReference type="EnsemblPlants" id="TuG1812G0400001073.01.T01">
    <property type="protein sequence ID" value="TuG1812G0400001073.01.T01"/>
    <property type="gene ID" value="TuG1812G0400001073.01"/>
</dbReference>
<dbReference type="Proteomes" id="UP000015106">
    <property type="component" value="Chromosome 4"/>
</dbReference>
<dbReference type="Gramene" id="TuG1812G0400001073.01.T01">
    <property type="protein sequence ID" value="TuG1812G0400001073.01.T01"/>
    <property type="gene ID" value="TuG1812G0400001073.01"/>
</dbReference>
<feature type="compositionally biased region" description="Gly residues" evidence="1">
    <location>
        <begin position="13"/>
        <end position="23"/>
    </location>
</feature>
<reference evidence="3" key="1">
    <citation type="journal article" date="2013" name="Nature">
        <title>Draft genome of the wheat A-genome progenitor Triticum urartu.</title>
        <authorList>
            <person name="Ling H.Q."/>
            <person name="Zhao S."/>
            <person name="Liu D."/>
            <person name="Wang J."/>
            <person name="Sun H."/>
            <person name="Zhang C."/>
            <person name="Fan H."/>
            <person name="Li D."/>
            <person name="Dong L."/>
            <person name="Tao Y."/>
            <person name="Gao C."/>
            <person name="Wu H."/>
            <person name="Li Y."/>
            <person name="Cui Y."/>
            <person name="Guo X."/>
            <person name="Zheng S."/>
            <person name="Wang B."/>
            <person name="Yu K."/>
            <person name="Liang Q."/>
            <person name="Yang W."/>
            <person name="Lou X."/>
            <person name="Chen J."/>
            <person name="Feng M."/>
            <person name="Jian J."/>
            <person name="Zhang X."/>
            <person name="Luo G."/>
            <person name="Jiang Y."/>
            <person name="Liu J."/>
            <person name="Wang Z."/>
            <person name="Sha Y."/>
            <person name="Zhang B."/>
            <person name="Wu H."/>
            <person name="Tang D."/>
            <person name="Shen Q."/>
            <person name="Xue P."/>
            <person name="Zou S."/>
            <person name="Wang X."/>
            <person name="Liu X."/>
            <person name="Wang F."/>
            <person name="Yang Y."/>
            <person name="An X."/>
            <person name="Dong Z."/>
            <person name="Zhang K."/>
            <person name="Zhang X."/>
            <person name="Luo M.C."/>
            <person name="Dvorak J."/>
            <person name="Tong Y."/>
            <person name="Wang J."/>
            <person name="Yang H."/>
            <person name="Li Z."/>
            <person name="Wang D."/>
            <person name="Zhang A."/>
            <person name="Wang J."/>
        </authorList>
    </citation>
    <scope>NUCLEOTIDE SEQUENCE</scope>
    <source>
        <strain evidence="3">cv. G1812</strain>
    </source>
</reference>
<proteinExistence type="predicted"/>
<reference evidence="2" key="3">
    <citation type="submission" date="2022-06" db="UniProtKB">
        <authorList>
            <consortium name="EnsemblPlants"/>
        </authorList>
    </citation>
    <scope>IDENTIFICATION</scope>
</reference>
<evidence type="ECO:0000313" key="2">
    <source>
        <dbReference type="EnsemblPlants" id="TuG1812G0400001073.01.T01"/>
    </source>
</evidence>
<feature type="region of interest" description="Disordered" evidence="1">
    <location>
        <begin position="1"/>
        <end position="23"/>
    </location>
</feature>
<feature type="region of interest" description="Disordered" evidence="1">
    <location>
        <begin position="139"/>
        <end position="158"/>
    </location>
</feature>
<evidence type="ECO:0000256" key="1">
    <source>
        <dbReference type="SAM" id="MobiDB-lite"/>
    </source>
</evidence>
<accession>A0A8R7Q0W1</accession>
<organism evidence="2 3">
    <name type="scientific">Triticum urartu</name>
    <name type="common">Red wild einkorn</name>
    <name type="synonym">Crithodium urartu</name>
    <dbReference type="NCBI Taxonomy" id="4572"/>
    <lineage>
        <taxon>Eukaryota</taxon>
        <taxon>Viridiplantae</taxon>
        <taxon>Streptophyta</taxon>
        <taxon>Embryophyta</taxon>
        <taxon>Tracheophyta</taxon>
        <taxon>Spermatophyta</taxon>
        <taxon>Magnoliopsida</taxon>
        <taxon>Liliopsida</taxon>
        <taxon>Poales</taxon>
        <taxon>Poaceae</taxon>
        <taxon>BOP clade</taxon>
        <taxon>Pooideae</taxon>
        <taxon>Triticodae</taxon>
        <taxon>Triticeae</taxon>
        <taxon>Triticinae</taxon>
        <taxon>Triticum</taxon>
    </lineage>
</organism>
<name>A0A8R7Q0W1_TRIUA</name>
<keyword evidence="3" id="KW-1185">Reference proteome</keyword>